<protein>
    <submittedName>
        <fullName evidence="1">Uncharacterized protein</fullName>
    </submittedName>
</protein>
<evidence type="ECO:0000313" key="2">
    <source>
        <dbReference type="EMBL" id="CAF5125237.1"/>
    </source>
</evidence>
<accession>A0A8S3DQD7</accession>
<gene>
    <name evidence="1" type="ORF">BYL167_LOCUS55142</name>
    <name evidence="2" type="ORF">SMN809_LOCUS62719</name>
</gene>
<dbReference type="Proteomes" id="UP000676336">
    <property type="component" value="Unassembled WGS sequence"/>
</dbReference>
<evidence type="ECO:0000313" key="3">
    <source>
        <dbReference type="Proteomes" id="UP000681967"/>
    </source>
</evidence>
<sequence length="48" mass="5293">ISKIPANVQWVQSGVTVAGGQRSGDSTDKLFCPYGLFLDDDDQNDDYR</sequence>
<evidence type="ECO:0000313" key="1">
    <source>
        <dbReference type="EMBL" id="CAF4989731.1"/>
    </source>
</evidence>
<dbReference type="EMBL" id="CAJOBI010263198">
    <property type="protein sequence ID" value="CAF5125237.1"/>
    <property type="molecule type" value="Genomic_DNA"/>
</dbReference>
<feature type="non-terminal residue" evidence="1">
    <location>
        <position position="1"/>
    </location>
</feature>
<dbReference type="Proteomes" id="UP000681967">
    <property type="component" value="Unassembled WGS sequence"/>
</dbReference>
<name>A0A8S3DQD7_9BILA</name>
<dbReference type="EMBL" id="CAJOBH010202093">
    <property type="protein sequence ID" value="CAF4989731.1"/>
    <property type="molecule type" value="Genomic_DNA"/>
</dbReference>
<proteinExistence type="predicted"/>
<organism evidence="1 3">
    <name type="scientific">Rotaria magnacalcarata</name>
    <dbReference type="NCBI Taxonomy" id="392030"/>
    <lineage>
        <taxon>Eukaryota</taxon>
        <taxon>Metazoa</taxon>
        <taxon>Spiralia</taxon>
        <taxon>Gnathifera</taxon>
        <taxon>Rotifera</taxon>
        <taxon>Eurotatoria</taxon>
        <taxon>Bdelloidea</taxon>
        <taxon>Philodinida</taxon>
        <taxon>Philodinidae</taxon>
        <taxon>Rotaria</taxon>
    </lineage>
</organism>
<comment type="caution">
    <text evidence="1">The sequence shown here is derived from an EMBL/GenBank/DDBJ whole genome shotgun (WGS) entry which is preliminary data.</text>
</comment>
<reference evidence="1" key="1">
    <citation type="submission" date="2021-02" db="EMBL/GenBank/DDBJ databases">
        <authorList>
            <person name="Nowell W R."/>
        </authorList>
    </citation>
    <scope>NUCLEOTIDE SEQUENCE</scope>
</reference>
<dbReference type="AlphaFoldDB" id="A0A8S3DQD7"/>